<evidence type="ECO:0000313" key="14">
    <source>
        <dbReference type="Proteomes" id="UP000653099"/>
    </source>
</evidence>
<evidence type="ECO:0000259" key="12">
    <source>
        <dbReference type="PROSITE" id="PS50846"/>
    </source>
</evidence>
<dbReference type="PANTHER" id="PTHR43520:SF8">
    <property type="entry name" value="P-TYPE CU(+) TRANSPORTER"/>
    <property type="match status" value="1"/>
</dbReference>
<evidence type="ECO:0000256" key="6">
    <source>
        <dbReference type="ARBA" id="ARBA00022840"/>
    </source>
</evidence>
<evidence type="ECO:0000256" key="9">
    <source>
        <dbReference type="ARBA" id="ARBA00023136"/>
    </source>
</evidence>
<dbReference type="PROSITE" id="PS00154">
    <property type="entry name" value="ATPASE_E1_E2"/>
    <property type="match status" value="1"/>
</dbReference>
<reference evidence="13" key="2">
    <citation type="submission" date="2020-09" db="EMBL/GenBank/DDBJ databases">
        <authorList>
            <person name="Sun Q."/>
            <person name="Ohkuma M."/>
        </authorList>
    </citation>
    <scope>NUCLEOTIDE SEQUENCE</scope>
    <source>
        <strain evidence="13">JCM 14359</strain>
    </source>
</reference>
<dbReference type="PANTHER" id="PTHR43520">
    <property type="entry name" value="ATP7, ISOFORM B"/>
    <property type="match status" value="1"/>
</dbReference>
<dbReference type="InterPro" id="IPR018303">
    <property type="entry name" value="ATPase_P-typ_P_site"/>
</dbReference>
<dbReference type="SUPFAM" id="SSF55008">
    <property type="entry name" value="HMA, heavy metal-associated domain"/>
    <property type="match status" value="1"/>
</dbReference>
<evidence type="ECO:0000256" key="3">
    <source>
        <dbReference type="ARBA" id="ARBA00022692"/>
    </source>
</evidence>
<dbReference type="GO" id="GO:0055070">
    <property type="term" value="P:copper ion homeostasis"/>
    <property type="evidence" value="ECO:0007669"/>
    <property type="project" value="TreeGrafter"/>
</dbReference>
<dbReference type="GO" id="GO:0012505">
    <property type="term" value="C:endomembrane system"/>
    <property type="evidence" value="ECO:0007669"/>
    <property type="project" value="UniProtKB-SubCell"/>
</dbReference>
<evidence type="ECO:0000313" key="13">
    <source>
        <dbReference type="EMBL" id="GGJ13924.1"/>
    </source>
</evidence>
<dbReference type="InterPro" id="IPR036163">
    <property type="entry name" value="HMA_dom_sf"/>
</dbReference>
<dbReference type="Gene3D" id="3.40.50.1000">
    <property type="entry name" value="HAD superfamily/HAD-like"/>
    <property type="match status" value="1"/>
</dbReference>
<dbReference type="SFLD" id="SFLDG00002">
    <property type="entry name" value="C1.7:_P-type_atpase_like"/>
    <property type="match status" value="1"/>
</dbReference>
<evidence type="ECO:0000256" key="2">
    <source>
        <dbReference type="ARBA" id="ARBA00006024"/>
    </source>
</evidence>
<dbReference type="AlphaFoldDB" id="A0A830EI53"/>
<dbReference type="GO" id="GO:0016887">
    <property type="term" value="F:ATP hydrolysis activity"/>
    <property type="evidence" value="ECO:0007669"/>
    <property type="project" value="InterPro"/>
</dbReference>
<dbReference type="SFLD" id="SFLDF00027">
    <property type="entry name" value="p-type_atpase"/>
    <property type="match status" value="1"/>
</dbReference>
<dbReference type="SUPFAM" id="SSF81653">
    <property type="entry name" value="Calcium ATPase, transduction domain A"/>
    <property type="match status" value="1"/>
</dbReference>
<dbReference type="NCBIfam" id="TIGR01494">
    <property type="entry name" value="ATPase_P-type"/>
    <property type="match status" value="2"/>
</dbReference>
<feature type="transmembrane region" description="Helical" evidence="11">
    <location>
        <begin position="395"/>
        <end position="418"/>
    </location>
</feature>
<proteinExistence type="inferred from homology"/>
<dbReference type="Proteomes" id="UP000653099">
    <property type="component" value="Unassembled WGS sequence"/>
</dbReference>
<dbReference type="InterPro" id="IPR059000">
    <property type="entry name" value="ATPase_P-type_domA"/>
</dbReference>
<name>A0A830EI53_9EURY</name>
<dbReference type="GO" id="GO:0043682">
    <property type="term" value="F:P-type divalent copper transporter activity"/>
    <property type="evidence" value="ECO:0007669"/>
    <property type="project" value="TreeGrafter"/>
</dbReference>
<feature type="domain" description="HMA" evidence="12">
    <location>
        <begin position="64"/>
        <end position="130"/>
    </location>
</feature>
<keyword evidence="5" id="KW-0547">Nucleotide-binding</keyword>
<dbReference type="InterPro" id="IPR023214">
    <property type="entry name" value="HAD_sf"/>
</dbReference>
<dbReference type="InterPro" id="IPR001757">
    <property type="entry name" value="P_typ_ATPase"/>
</dbReference>
<feature type="region of interest" description="Disordered" evidence="10">
    <location>
        <begin position="528"/>
        <end position="586"/>
    </location>
</feature>
<dbReference type="GO" id="GO:0005507">
    <property type="term" value="F:copper ion binding"/>
    <property type="evidence" value="ECO:0007669"/>
    <property type="project" value="TreeGrafter"/>
</dbReference>
<feature type="transmembrane region" description="Helical" evidence="11">
    <location>
        <begin position="247"/>
        <end position="265"/>
    </location>
</feature>
<feature type="compositionally biased region" description="Acidic residues" evidence="10">
    <location>
        <begin position="529"/>
        <end position="541"/>
    </location>
</feature>
<sequence length="813" mass="83938">MTVSGCTLCDLALPADPVTHAAVDGEYCCCGCLEVARTLDDADPAETDPEAVERETTVADADGEVAYLSVDGMHCSTCEVFLESTATECDGIEAAAASYATDTMQVVYDEDALTVSELADRLSVAGYDASQRSVTDRQEAASPTAAFLVGGGFFGMMTMVWYVLFIYPQHFGFAPVVEFGAFGRLYLLGQLWLFASIVLFYTGFPLLRGAYVSLRAGQPNMDLLVSLAAVSAYLYSSAITVLGGIDVYFDVTVAIVLAVTAGNYYERGVKREAVDLLSDLTGASVETARTRDGEQRPVDAVTPGTELLVRPGERIPLDGTVVEGVAAVDEALVTGESLPVTRRPGDEVVGGGIVTDAPLVVEVGPDATSTLDRIVGLLWSVQTARPGVQRLADRLATVFVPVVVTVAVFAAGATLILGGTPTSALLVGLTVLVVSCPCALGLATPLAVAAGVQRAAEDGIVVASGTLFETLPETDVVAIDKTGTLTSGRMTVRETLVDDEAAIERAAALERYATHPVADAIVADAAATAEDEGVAPAEDEGTPTPRRESVASDGGSVARPETESPALDAESVTVEPTGVVGPIDGQRTVVGHPGLLAEAGLTIPDRYAERAAEATASGAVPVLIGWNGRCRGLFVVADEPRATWQDTVAALSDGDRDVVVLTGDDEAAAAAFGDHPDVDEVFAGLPPDGKVAAIRRLRDRGRVAMIGDGANDAPALAAADVGVAIAGGTSLPADAADAVVADGRLAPVPTLFALATGTRRRVRQNLVWALCYNAVAVPLAAAGLLNPLFAALAMAASSTLVVLNSGRRLVPRK</sequence>
<dbReference type="PROSITE" id="PS50846">
    <property type="entry name" value="HMA_2"/>
    <property type="match status" value="1"/>
</dbReference>
<accession>A0A830EI53</accession>
<dbReference type="SUPFAM" id="SSF81665">
    <property type="entry name" value="Calcium ATPase, transmembrane domain M"/>
    <property type="match status" value="1"/>
</dbReference>
<dbReference type="Gene3D" id="2.70.150.10">
    <property type="entry name" value="Calcium-transporting ATPase, cytoplasmic transduction domain A"/>
    <property type="match status" value="1"/>
</dbReference>
<feature type="transmembrane region" description="Helical" evidence="11">
    <location>
        <begin position="424"/>
        <end position="448"/>
    </location>
</feature>
<comment type="similarity">
    <text evidence="2">Belongs to the cation transport ATPase (P-type) (TC 3.A.3) family. Type IB subfamily.</text>
</comment>
<keyword evidence="6" id="KW-0067">ATP-binding</keyword>
<dbReference type="NCBIfam" id="TIGR01525">
    <property type="entry name" value="ATPase-IB_hvy"/>
    <property type="match status" value="1"/>
</dbReference>
<dbReference type="Pfam" id="PF00122">
    <property type="entry name" value="E1-E2_ATPase"/>
    <property type="match status" value="1"/>
</dbReference>
<evidence type="ECO:0000256" key="1">
    <source>
        <dbReference type="ARBA" id="ARBA00004127"/>
    </source>
</evidence>
<feature type="transmembrane region" description="Helical" evidence="11">
    <location>
        <begin position="766"/>
        <end position="782"/>
    </location>
</feature>
<evidence type="ECO:0000256" key="11">
    <source>
        <dbReference type="SAM" id="Phobius"/>
    </source>
</evidence>
<dbReference type="GO" id="GO:0016020">
    <property type="term" value="C:membrane"/>
    <property type="evidence" value="ECO:0007669"/>
    <property type="project" value="InterPro"/>
</dbReference>
<dbReference type="InterPro" id="IPR006121">
    <property type="entry name" value="HMA_dom"/>
</dbReference>
<comment type="subcellular location">
    <subcellularLocation>
        <location evidence="1">Endomembrane system</location>
        <topology evidence="1">Multi-pass membrane protein</topology>
    </subcellularLocation>
</comment>
<dbReference type="InterPro" id="IPR023298">
    <property type="entry name" value="ATPase_P-typ_TM_dom_sf"/>
</dbReference>
<feature type="transmembrane region" description="Helical" evidence="11">
    <location>
        <begin position="788"/>
        <end position="806"/>
    </location>
</feature>
<dbReference type="Pfam" id="PF00403">
    <property type="entry name" value="HMA"/>
    <property type="match status" value="1"/>
</dbReference>
<keyword evidence="4" id="KW-0479">Metal-binding</keyword>
<dbReference type="Gene3D" id="1.20.1110.10">
    <property type="entry name" value="Calcium-transporting ATPase, transmembrane domain"/>
    <property type="match status" value="1"/>
</dbReference>
<dbReference type="InterPro" id="IPR036412">
    <property type="entry name" value="HAD-like_sf"/>
</dbReference>
<dbReference type="EMBL" id="BMOC01000018">
    <property type="protein sequence ID" value="GGJ13924.1"/>
    <property type="molecule type" value="Genomic_DNA"/>
</dbReference>
<dbReference type="GO" id="GO:0005524">
    <property type="term" value="F:ATP binding"/>
    <property type="evidence" value="ECO:0007669"/>
    <property type="project" value="UniProtKB-KW"/>
</dbReference>
<evidence type="ECO:0000256" key="4">
    <source>
        <dbReference type="ARBA" id="ARBA00022723"/>
    </source>
</evidence>
<keyword evidence="8 11" id="KW-1133">Transmembrane helix</keyword>
<keyword evidence="7" id="KW-1278">Translocase</keyword>
<dbReference type="InterPro" id="IPR023299">
    <property type="entry name" value="ATPase_P-typ_cyto_dom_N"/>
</dbReference>
<evidence type="ECO:0000256" key="7">
    <source>
        <dbReference type="ARBA" id="ARBA00022967"/>
    </source>
</evidence>
<keyword evidence="3 11" id="KW-0812">Transmembrane</keyword>
<dbReference type="Pfam" id="PF00702">
    <property type="entry name" value="Hydrolase"/>
    <property type="match status" value="1"/>
</dbReference>
<reference evidence="13" key="1">
    <citation type="journal article" date="2014" name="Int. J. Syst. Evol. Microbiol.">
        <title>Complete genome sequence of Corynebacterium casei LMG S-19264T (=DSM 44701T), isolated from a smear-ripened cheese.</title>
        <authorList>
            <consortium name="US DOE Joint Genome Institute (JGI-PGF)"/>
            <person name="Walter F."/>
            <person name="Albersmeier A."/>
            <person name="Kalinowski J."/>
            <person name="Ruckert C."/>
        </authorList>
    </citation>
    <scope>NUCLEOTIDE SEQUENCE</scope>
    <source>
        <strain evidence="13">JCM 14359</strain>
    </source>
</reference>
<dbReference type="InterPro" id="IPR044492">
    <property type="entry name" value="P_typ_ATPase_HD_dom"/>
</dbReference>
<dbReference type="PRINTS" id="PR00119">
    <property type="entry name" value="CATATPASE"/>
</dbReference>
<keyword evidence="14" id="KW-1185">Reference proteome</keyword>
<evidence type="ECO:0000256" key="5">
    <source>
        <dbReference type="ARBA" id="ARBA00022741"/>
    </source>
</evidence>
<dbReference type="InterPro" id="IPR027256">
    <property type="entry name" value="P-typ_ATPase_IB"/>
</dbReference>
<dbReference type="Gene3D" id="3.40.1110.10">
    <property type="entry name" value="Calcium-transporting ATPase, cytoplasmic domain N"/>
    <property type="match status" value="1"/>
</dbReference>
<evidence type="ECO:0000256" key="10">
    <source>
        <dbReference type="SAM" id="MobiDB-lite"/>
    </source>
</evidence>
<evidence type="ECO:0000256" key="8">
    <source>
        <dbReference type="ARBA" id="ARBA00022989"/>
    </source>
</evidence>
<comment type="caution">
    <text evidence="13">The sequence shown here is derived from an EMBL/GenBank/DDBJ whole genome shotgun (WGS) entry which is preliminary data.</text>
</comment>
<dbReference type="CDD" id="cd00371">
    <property type="entry name" value="HMA"/>
    <property type="match status" value="1"/>
</dbReference>
<feature type="transmembrane region" description="Helical" evidence="11">
    <location>
        <begin position="187"/>
        <end position="211"/>
    </location>
</feature>
<feature type="transmembrane region" description="Helical" evidence="11">
    <location>
        <begin position="223"/>
        <end position="241"/>
    </location>
</feature>
<protein>
    <submittedName>
        <fullName evidence="13">Heavy metal translocating P-type ATPase</fullName>
    </submittedName>
</protein>
<keyword evidence="9 11" id="KW-0472">Membrane</keyword>
<dbReference type="Gene3D" id="3.30.70.100">
    <property type="match status" value="1"/>
</dbReference>
<dbReference type="SUPFAM" id="SSF56784">
    <property type="entry name" value="HAD-like"/>
    <property type="match status" value="1"/>
</dbReference>
<organism evidence="13 14">
    <name type="scientific">Halobellus salinus</name>
    <dbReference type="NCBI Taxonomy" id="931585"/>
    <lineage>
        <taxon>Archaea</taxon>
        <taxon>Methanobacteriati</taxon>
        <taxon>Methanobacteriota</taxon>
        <taxon>Stenosarchaea group</taxon>
        <taxon>Halobacteria</taxon>
        <taxon>Halobacteriales</taxon>
        <taxon>Haloferacaceae</taxon>
        <taxon>Halobellus</taxon>
    </lineage>
</organism>
<dbReference type="SFLD" id="SFLDS00003">
    <property type="entry name" value="Haloacid_Dehalogenase"/>
    <property type="match status" value="1"/>
</dbReference>
<dbReference type="InterPro" id="IPR008250">
    <property type="entry name" value="ATPase_P-typ_transduc_dom_A_sf"/>
</dbReference>
<feature type="transmembrane region" description="Helical" evidence="11">
    <location>
        <begin position="145"/>
        <end position="167"/>
    </location>
</feature>
<gene>
    <name evidence="13" type="ORF">GCM10008995_24720</name>
</gene>